<keyword evidence="7" id="KW-0547">Nucleotide-binding</keyword>
<dbReference type="Pfam" id="PF02518">
    <property type="entry name" value="HATPase_c"/>
    <property type="match status" value="1"/>
</dbReference>
<dbReference type="InterPro" id="IPR036890">
    <property type="entry name" value="HATPase_C_sf"/>
</dbReference>
<dbReference type="PANTHER" id="PTHR24421">
    <property type="entry name" value="NITRATE/NITRITE SENSOR PROTEIN NARX-RELATED"/>
    <property type="match status" value="1"/>
</dbReference>
<evidence type="ECO:0000256" key="6">
    <source>
        <dbReference type="ARBA" id="ARBA00022692"/>
    </source>
</evidence>
<dbReference type="OrthoDB" id="9760839at2"/>
<keyword evidence="9" id="KW-0067">ATP-binding</keyword>
<keyword evidence="10 14" id="KW-1133">Transmembrane helix</keyword>
<dbReference type="InterPro" id="IPR050482">
    <property type="entry name" value="Sensor_HK_TwoCompSys"/>
</dbReference>
<evidence type="ECO:0000256" key="14">
    <source>
        <dbReference type="SAM" id="Phobius"/>
    </source>
</evidence>
<keyword evidence="5" id="KW-0808">Transferase</keyword>
<evidence type="ECO:0000256" key="12">
    <source>
        <dbReference type="ARBA" id="ARBA00023136"/>
    </source>
</evidence>
<keyword evidence="12 14" id="KW-0472">Membrane</keyword>
<comment type="catalytic activity">
    <reaction evidence="1">
        <text>ATP + protein L-histidine = ADP + protein N-phospho-L-histidine.</text>
        <dbReference type="EC" id="2.7.13.3"/>
    </reaction>
</comment>
<evidence type="ECO:0000256" key="3">
    <source>
        <dbReference type="ARBA" id="ARBA00012438"/>
    </source>
</evidence>
<dbReference type="InterPro" id="IPR029095">
    <property type="entry name" value="NarX-like_N"/>
</dbReference>
<dbReference type="CDD" id="cd16917">
    <property type="entry name" value="HATPase_UhpB-NarQ-NarX-like"/>
    <property type="match status" value="1"/>
</dbReference>
<dbReference type="Pfam" id="PF07730">
    <property type="entry name" value="HisKA_3"/>
    <property type="match status" value="1"/>
</dbReference>
<evidence type="ECO:0000256" key="7">
    <source>
        <dbReference type="ARBA" id="ARBA00022741"/>
    </source>
</evidence>
<dbReference type="AlphaFoldDB" id="A0A286GME8"/>
<feature type="domain" description="Histidine kinase/HSP90-like ATPase" evidence="15">
    <location>
        <begin position="392"/>
        <end position="491"/>
    </location>
</feature>
<organism evidence="16 17">
    <name type="scientific">Spirosoma fluviale</name>
    <dbReference type="NCBI Taxonomy" id="1597977"/>
    <lineage>
        <taxon>Bacteria</taxon>
        <taxon>Pseudomonadati</taxon>
        <taxon>Bacteroidota</taxon>
        <taxon>Cytophagia</taxon>
        <taxon>Cytophagales</taxon>
        <taxon>Cytophagaceae</taxon>
        <taxon>Spirosoma</taxon>
    </lineage>
</organism>
<dbReference type="SMART" id="SM00387">
    <property type="entry name" value="HATPase_c"/>
    <property type="match status" value="1"/>
</dbReference>
<dbReference type="InterPro" id="IPR011712">
    <property type="entry name" value="Sig_transdc_His_kin_sub3_dim/P"/>
</dbReference>
<dbReference type="SUPFAM" id="SSF55874">
    <property type="entry name" value="ATPase domain of HSP90 chaperone/DNA topoisomerase II/histidine kinase"/>
    <property type="match status" value="1"/>
</dbReference>
<dbReference type="PANTHER" id="PTHR24421:SF10">
    <property type="entry name" value="NITRATE_NITRITE SENSOR PROTEIN NARQ"/>
    <property type="match status" value="1"/>
</dbReference>
<name>A0A286GME8_9BACT</name>
<proteinExistence type="predicted"/>
<keyword evidence="8 16" id="KW-0418">Kinase</keyword>
<dbReference type="EC" id="2.7.13.3" evidence="3"/>
<reference evidence="17" key="1">
    <citation type="submission" date="2017-09" db="EMBL/GenBank/DDBJ databases">
        <authorList>
            <person name="Varghese N."/>
            <person name="Submissions S."/>
        </authorList>
    </citation>
    <scope>NUCLEOTIDE SEQUENCE [LARGE SCALE GENOMIC DNA]</scope>
    <source>
        <strain evidence="17">DSM 29961</strain>
    </source>
</reference>
<dbReference type="Pfam" id="PF13675">
    <property type="entry name" value="PilJ"/>
    <property type="match status" value="1"/>
</dbReference>
<comment type="subcellular location">
    <subcellularLocation>
        <location evidence="2">Membrane</location>
        <topology evidence="2">Multi-pass membrane protein</topology>
    </subcellularLocation>
</comment>
<sequence length="494" mass="56192">MTQLDEQVARRLTRFYIIALTVIAVLSVSGLLFIKRTISNHDDDSRVVNVTGRQRMLSQRLTKLALLRTEGLATADSVSFDSLLNSWSQSHNQLRNGRLTMEKVYTVRKSRQLDSMFTHIEPVFQSIYKGFSQINNLQTTPAEKKNALQTILRDEFSYLQQMNAIVFQVDTESFERVRSLERIEWLLTLATLLTLLIEGLFIFRPVVNHTKNVIRRLARSEKALQMANSHMEIANHELEATNQNLAHTNQKLVETQKELLRTTEEKYQLQLAEENVRSAALLEGQEEERRRFARELHDGIGQMLTGLKLHAEKLKSTSFADEKQRQRFAELCDLIADTIQTTRQVSYNLMPSTLSDFGLGSTLQLLAEQTTRSTGISVIFSGQTDTKRLSPAMEIGMYRIAQEALHNAVKYAEAQTIKIILQRNTQKLVLAIEDDGKGFAMQPSPKDDNALPVINGLQNMRTRTRLLNGEFSITSKLKKGTKVRVSVNLSDNPN</sequence>
<evidence type="ECO:0000313" key="16">
    <source>
        <dbReference type="EMBL" id="SOD96721.1"/>
    </source>
</evidence>
<dbReference type="GO" id="GO:0016020">
    <property type="term" value="C:membrane"/>
    <property type="evidence" value="ECO:0007669"/>
    <property type="project" value="UniProtKB-SubCell"/>
</dbReference>
<keyword evidence="4" id="KW-0597">Phosphoprotein</keyword>
<feature type="coiled-coil region" evidence="13">
    <location>
        <begin position="224"/>
        <end position="265"/>
    </location>
</feature>
<feature type="transmembrane region" description="Helical" evidence="14">
    <location>
        <begin position="15"/>
        <end position="34"/>
    </location>
</feature>
<dbReference type="Proteomes" id="UP000219452">
    <property type="component" value="Unassembled WGS sequence"/>
</dbReference>
<protein>
    <recommendedName>
        <fullName evidence="3">histidine kinase</fullName>
        <ecNumber evidence="3">2.7.13.3</ecNumber>
    </recommendedName>
</protein>
<keyword evidence="17" id="KW-1185">Reference proteome</keyword>
<evidence type="ECO:0000256" key="1">
    <source>
        <dbReference type="ARBA" id="ARBA00000085"/>
    </source>
</evidence>
<keyword evidence="6 14" id="KW-0812">Transmembrane</keyword>
<dbReference type="GO" id="GO:0000155">
    <property type="term" value="F:phosphorelay sensor kinase activity"/>
    <property type="evidence" value="ECO:0007669"/>
    <property type="project" value="InterPro"/>
</dbReference>
<evidence type="ECO:0000256" key="8">
    <source>
        <dbReference type="ARBA" id="ARBA00022777"/>
    </source>
</evidence>
<evidence type="ECO:0000313" key="17">
    <source>
        <dbReference type="Proteomes" id="UP000219452"/>
    </source>
</evidence>
<evidence type="ECO:0000256" key="10">
    <source>
        <dbReference type="ARBA" id="ARBA00022989"/>
    </source>
</evidence>
<dbReference type="GO" id="GO:0005524">
    <property type="term" value="F:ATP binding"/>
    <property type="evidence" value="ECO:0007669"/>
    <property type="project" value="UniProtKB-KW"/>
</dbReference>
<gene>
    <name evidence="16" type="ORF">SAMN06269250_5462</name>
</gene>
<evidence type="ECO:0000256" key="11">
    <source>
        <dbReference type="ARBA" id="ARBA00023012"/>
    </source>
</evidence>
<accession>A0A286GME8</accession>
<evidence type="ECO:0000256" key="13">
    <source>
        <dbReference type="SAM" id="Coils"/>
    </source>
</evidence>
<evidence type="ECO:0000256" key="9">
    <source>
        <dbReference type="ARBA" id="ARBA00022840"/>
    </source>
</evidence>
<keyword evidence="13" id="KW-0175">Coiled coil</keyword>
<dbReference type="GO" id="GO:0046983">
    <property type="term" value="F:protein dimerization activity"/>
    <property type="evidence" value="ECO:0007669"/>
    <property type="project" value="InterPro"/>
</dbReference>
<dbReference type="Gene3D" id="3.30.565.10">
    <property type="entry name" value="Histidine kinase-like ATPase, C-terminal domain"/>
    <property type="match status" value="1"/>
</dbReference>
<evidence type="ECO:0000256" key="2">
    <source>
        <dbReference type="ARBA" id="ARBA00004141"/>
    </source>
</evidence>
<dbReference type="Gene3D" id="1.20.5.1930">
    <property type="match status" value="1"/>
</dbReference>
<evidence type="ECO:0000256" key="4">
    <source>
        <dbReference type="ARBA" id="ARBA00022553"/>
    </source>
</evidence>
<keyword evidence="11" id="KW-0902">Two-component regulatory system</keyword>
<dbReference type="RefSeq" id="WP_097130196.1">
    <property type="nucleotide sequence ID" value="NZ_OCNH01000006.1"/>
</dbReference>
<evidence type="ECO:0000256" key="5">
    <source>
        <dbReference type="ARBA" id="ARBA00022679"/>
    </source>
</evidence>
<evidence type="ECO:0000259" key="15">
    <source>
        <dbReference type="SMART" id="SM00387"/>
    </source>
</evidence>
<dbReference type="EMBL" id="OCNH01000006">
    <property type="protein sequence ID" value="SOD96721.1"/>
    <property type="molecule type" value="Genomic_DNA"/>
</dbReference>
<feature type="transmembrane region" description="Helical" evidence="14">
    <location>
        <begin position="185"/>
        <end position="203"/>
    </location>
</feature>
<dbReference type="InterPro" id="IPR003594">
    <property type="entry name" value="HATPase_dom"/>
</dbReference>